<reference evidence="1 2" key="1">
    <citation type="journal article" date="2006" name="Science">
        <title>The genome of black cottonwood, Populus trichocarpa (Torr. &amp; Gray).</title>
        <authorList>
            <person name="Tuskan G.A."/>
            <person name="Difazio S."/>
            <person name="Jansson S."/>
            <person name="Bohlmann J."/>
            <person name="Grigoriev I."/>
            <person name="Hellsten U."/>
            <person name="Putnam N."/>
            <person name="Ralph S."/>
            <person name="Rombauts S."/>
            <person name="Salamov A."/>
            <person name="Schein J."/>
            <person name="Sterck L."/>
            <person name="Aerts A."/>
            <person name="Bhalerao R.R."/>
            <person name="Bhalerao R.P."/>
            <person name="Blaudez D."/>
            <person name="Boerjan W."/>
            <person name="Brun A."/>
            <person name="Brunner A."/>
            <person name="Busov V."/>
            <person name="Campbell M."/>
            <person name="Carlson J."/>
            <person name="Chalot M."/>
            <person name="Chapman J."/>
            <person name="Chen G.L."/>
            <person name="Cooper D."/>
            <person name="Coutinho P.M."/>
            <person name="Couturier J."/>
            <person name="Covert S."/>
            <person name="Cronk Q."/>
            <person name="Cunningham R."/>
            <person name="Davis J."/>
            <person name="Degroeve S."/>
            <person name="Dejardin A."/>
            <person name="Depamphilis C."/>
            <person name="Detter J."/>
            <person name="Dirks B."/>
            <person name="Dubchak I."/>
            <person name="Duplessis S."/>
            <person name="Ehlting J."/>
            <person name="Ellis B."/>
            <person name="Gendler K."/>
            <person name="Goodstein D."/>
            <person name="Gribskov M."/>
            <person name="Grimwood J."/>
            <person name="Groover A."/>
            <person name="Gunter L."/>
            <person name="Hamberger B."/>
            <person name="Heinze B."/>
            <person name="Helariutta Y."/>
            <person name="Henrissat B."/>
            <person name="Holligan D."/>
            <person name="Holt R."/>
            <person name="Huang W."/>
            <person name="Islam-Faridi N."/>
            <person name="Jones S."/>
            <person name="Jones-Rhoades M."/>
            <person name="Jorgensen R."/>
            <person name="Joshi C."/>
            <person name="Kangasjarvi J."/>
            <person name="Karlsson J."/>
            <person name="Kelleher C."/>
            <person name="Kirkpatrick R."/>
            <person name="Kirst M."/>
            <person name="Kohler A."/>
            <person name="Kalluri U."/>
            <person name="Larimer F."/>
            <person name="Leebens-Mack J."/>
            <person name="Leple J.C."/>
            <person name="Locascio P."/>
            <person name="Lou Y."/>
            <person name="Lucas S."/>
            <person name="Martin F."/>
            <person name="Montanini B."/>
            <person name="Napoli C."/>
            <person name="Nelson D.R."/>
            <person name="Nelson C."/>
            <person name="Nieminen K."/>
            <person name="Nilsson O."/>
            <person name="Pereda V."/>
            <person name="Peter G."/>
            <person name="Philippe R."/>
            <person name="Pilate G."/>
            <person name="Poliakov A."/>
            <person name="Razumovskaya J."/>
            <person name="Richardson P."/>
            <person name="Rinaldi C."/>
            <person name="Ritland K."/>
            <person name="Rouze P."/>
            <person name="Ryaboy D."/>
            <person name="Schmutz J."/>
            <person name="Schrader J."/>
            <person name="Segerman B."/>
            <person name="Shin H."/>
            <person name="Siddiqui A."/>
            <person name="Sterky F."/>
            <person name="Terry A."/>
            <person name="Tsai C.J."/>
            <person name="Uberbacher E."/>
            <person name="Unneberg P."/>
            <person name="Vahala J."/>
            <person name="Wall K."/>
            <person name="Wessler S."/>
            <person name="Yang G."/>
            <person name="Yin T."/>
            <person name="Douglas C."/>
            <person name="Marra M."/>
            <person name="Sandberg G."/>
            <person name="Van de Peer Y."/>
            <person name="Rokhsar D."/>
        </authorList>
    </citation>
    <scope>NUCLEOTIDE SEQUENCE [LARGE SCALE GENOMIC DNA]</scope>
    <source>
        <strain evidence="2">cv. Nisqually</strain>
    </source>
</reference>
<accession>A0A3N7F9H2</accession>
<evidence type="ECO:0000313" key="2">
    <source>
        <dbReference type="Proteomes" id="UP000006729"/>
    </source>
</evidence>
<dbReference type="AlphaFoldDB" id="A0A3N7F9H2"/>
<organism evidence="1 2">
    <name type="scientific">Populus trichocarpa</name>
    <name type="common">Western balsam poplar</name>
    <name type="synonym">Populus balsamifera subsp. trichocarpa</name>
    <dbReference type="NCBI Taxonomy" id="3694"/>
    <lineage>
        <taxon>Eukaryota</taxon>
        <taxon>Viridiplantae</taxon>
        <taxon>Streptophyta</taxon>
        <taxon>Embryophyta</taxon>
        <taxon>Tracheophyta</taxon>
        <taxon>Spermatophyta</taxon>
        <taxon>Magnoliopsida</taxon>
        <taxon>eudicotyledons</taxon>
        <taxon>Gunneridae</taxon>
        <taxon>Pentapetalae</taxon>
        <taxon>rosids</taxon>
        <taxon>fabids</taxon>
        <taxon>Malpighiales</taxon>
        <taxon>Salicaceae</taxon>
        <taxon>Saliceae</taxon>
        <taxon>Populus</taxon>
    </lineage>
</organism>
<proteinExistence type="predicted"/>
<keyword evidence="2" id="KW-1185">Reference proteome</keyword>
<sequence length="64" mass="7536">MRKVAKGVKKIMTIDYPEENRKALPEIGLKNSRTASLPFEVNLVEKEFYILRSIWHSLFQVKLM</sequence>
<gene>
    <name evidence="1" type="ORF">POPTR_007G144050</name>
</gene>
<name>A0A3N7F9H2_POPTR</name>
<protein>
    <submittedName>
        <fullName evidence="1">Uncharacterized protein</fullName>
    </submittedName>
</protein>
<dbReference type="InParanoid" id="A0A3N7F9H2"/>
<dbReference type="Proteomes" id="UP000006729">
    <property type="component" value="Chromosome 7"/>
</dbReference>
<dbReference type="EMBL" id="CM009296">
    <property type="protein sequence ID" value="RQO93009.1"/>
    <property type="molecule type" value="Genomic_DNA"/>
</dbReference>
<evidence type="ECO:0000313" key="1">
    <source>
        <dbReference type="EMBL" id="RQO93009.1"/>
    </source>
</evidence>